<feature type="domain" description="MADF" evidence="2">
    <location>
        <begin position="71"/>
        <end position="167"/>
    </location>
</feature>
<feature type="compositionally biased region" description="Polar residues" evidence="1">
    <location>
        <begin position="187"/>
        <end position="198"/>
    </location>
</feature>
<keyword evidence="4" id="KW-1185">Reference proteome</keyword>
<dbReference type="GO" id="GO:0005634">
    <property type="term" value="C:nucleus"/>
    <property type="evidence" value="ECO:0007669"/>
    <property type="project" value="TreeGrafter"/>
</dbReference>
<dbReference type="EMBL" id="VVIM01000001">
    <property type="protein sequence ID" value="KAB0803744.1"/>
    <property type="molecule type" value="Genomic_DNA"/>
</dbReference>
<dbReference type="PANTHER" id="PTHR12243">
    <property type="entry name" value="MADF DOMAIN TRANSCRIPTION FACTOR"/>
    <property type="match status" value="1"/>
</dbReference>
<reference evidence="3 4" key="1">
    <citation type="journal article" date="2018" name="Elife">
        <title>Firefly genomes illuminate parallel origins of bioluminescence in beetles.</title>
        <authorList>
            <person name="Fallon T.R."/>
            <person name="Lower S.E."/>
            <person name="Chang C.H."/>
            <person name="Bessho-Uehara M."/>
            <person name="Martin G.J."/>
            <person name="Bewick A.J."/>
            <person name="Behringer M."/>
            <person name="Debat H.J."/>
            <person name="Wong I."/>
            <person name="Day J.C."/>
            <person name="Suvorov A."/>
            <person name="Silva C.J."/>
            <person name="Stanger-Hall K.F."/>
            <person name="Hall D.W."/>
            <person name="Schmitz R.J."/>
            <person name="Nelson D.R."/>
            <person name="Lewis S.M."/>
            <person name="Shigenobu S."/>
            <person name="Bybee S.M."/>
            <person name="Larracuente A.M."/>
            <person name="Oba Y."/>
            <person name="Weng J.K."/>
        </authorList>
    </citation>
    <scope>NUCLEOTIDE SEQUENCE [LARGE SCALE GENOMIC DNA]</scope>
    <source>
        <strain evidence="3">1611_PpyrPB1</strain>
        <tissue evidence="3">Whole body</tissue>
    </source>
</reference>
<name>A0A5N4B2E9_PHOPY</name>
<organism evidence="3 4">
    <name type="scientific">Photinus pyralis</name>
    <name type="common">Common eastern firefly</name>
    <name type="synonym">Lampyris pyralis</name>
    <dbReference type="NCBI Taxonomy" id="7054"/>
    <lineage>
        <taxon>Eukaryota</taxon>
        <taxon>Metazoa</taxon>
        <taxon>Ecdysozoa</taxon>
        <taxon>Arthropoda</taxon>
        <taxon>Hexapoda</taxon>
        <taxon>Insecta</taxon>
        <taxon>Pterygota</taxon>
        <taxon>Neoptera</taxon>
        <taxon>Endopterygota</taxon>
        <taxon>Coleoptera</taxon>
        <taxon>Polyphaga</taxon>
        <taxon>Elateriformia</taxon>
        <taxon>Elateroidea</taxon>
        <taxon>Lampyridae</taxon>
        <taxon>Lampyrinae</taxon>
        <taxon>Photinus</taxon>
    </lineage>
</organism>
<dbReference type="PANTHER" id="PTHR12243:SF69">
    <property type="entry name" value="SI:CH73-59F11.3"/>
    <property type="match status" value="1"/>
</dbReference>
<feature type="region of interest" description="Disordered" evidence="1">
    <location>
        <begin position="185"/>
        <end position="216"/>
    </location>
</feature>
<protein>
    <recommendedName>
        <fullName evidence="2">MADF domain-containing protein</fullName>
    </recommendedName>
</protein>
<dbReference type="PROSITE" id="PS51029">
    <property type="entry name" value="MADF"/>
    <property type="match status" value="1"/>
</dbReference>
<gene>
    <name evidence="3" type="ORF">PPYR_00714</name>
</gene>
<dbReference type="InterPro" id="IPR006578">
    <property type="entry name" value="MADF-dom"/>
</dbReference>
<dbReference type="SMART" id="SM00595">
    <property type="entry name" value="MADF"/>
    <property type="match status" value="1"/>
</dbReference>
<sequence>MYKCGYCGFFLNSFCENLLEHDCLLNIFVEGEHDLVEDNKKVLTIVEKGTSTVVGSSSVTKDAPTESFEELLITYVQDRPALYNITLPLSERTVGKKNALWMEVFNLFGGKYTIEDLQKKWKYLRDCYIRARKKVTQYIPSGSGALQKVDPGFRHYALMTFLNDDTTSTQRTVCSVPDIAIAGPNGITPTPSPMTSPDISRESIRPIPKRRKTDHSKDLEKEILEAVSAPIKLDGVDGFLLRLGESLRKLPYRERRLKLYNLCMRLK</sequence>
<evidence type="ECO:0000313" key="3">
    <source>
        <dbReference type="EMBL" id="KAB0803744.1"/>
    </source>
</evidence>
<dbReference type="AlphaFoldDB" id="A0A5N4B2E9"/>
<evidence type="ECO:0000313" key="4">
    <source>
        <dbReference type="Proteomes" id="UP000327044"/>
    </source>
</evidence>
<dbReference type="InterPro" id="IPR039353">
    <property type="entry name" value="TF_Adf1"/>
</dbReference>
<dbReference type="InParanoid" id="A0A5N4B2E9"/>
<accession>A0A5N4B2E9</accession>
<evidence type="ECO:0000256" key="1">
    <source>
        <dbReference type="SAM" id="MobiDB-lite"/>
    </source>
</evidence>
<dbReference type="Pfam" id="PF10545">
    <property type="entry name" value="MADF_DNA_bdg"/>
    <property type="match status" value="1"/>
</dbReference>
<dbReference type="Proteomes" id="UP000327044">
    <property type="component" value="Unassembled WGS sequence"/>
</dbReference>
<proteinExistence type="predicted"/>
<dbReference type="GO" id="GO:0006357">
    <property type="term" value="P:regulation of transcription by RNA polymerase II"/>
    <property type="evidence" value="ECO:0007669"/>
    <property type="project" value="TreeGrafter"/>
</dbReference>
<evidence type="ECO:0000259" key="2">
    <source>
        <dbReference type="PROSITE" id="PS51029"/>
    </source>
</evidence>
<comment type="caution">
    <text evidence="3">The sequence shown here is derived from an EMBL/GenBank/DDBJ whole genome shotgun (WGS) entry which is preliminary data.</text>
</comment>
<dbReference type="OrthoDB" id="6159213at2759"/>
<dbReference type="GO" id="GO:0005667">
    <property type="term" value="C:transcription regulator complex"/>
    <property type="evidence" value="ECO:0007669"/>
    <property type="project" value="TreeGrafter"/>
</dbReference>